<dbReference type="EMBL" id="CP017560">
    <property type="protein sequence ID" value="AOV08180.1"/>
    <property type="molecule type" value="Genomic_DNA"/>
</dbReference>
<evidence type="ECO:0000256" key="9">
    <source>
        <dbReference type="RuleBase" id="RU362122"/>
    </source>
</evidence>
<evidence type="ECO:0000256" key="1">
    <source>
        <dbReference type="ARBA" id="ARBA00004651"/>
    </source>
</evidence>
<feature type="transmembrane region" description="Helical" evidence="9">
    <location>
        <begin position="9"/>
        <end position="29"/>
    </location>
</feature>
<evidence type="ECO:0000256" key="4">
    <source>
        <dbReference type="ARBA" id="ARBA00022475"/>
    </source>
</evidence>
<sequence length="451" mass="48062">MQTVPFSKVFAIGLMLFAMFLGAGNVIFAPMVGQEAGTNTWIAMSGFLITGVGLVLLAILALTRGGGTVEKLASRVNPLFATVFSVLLFLTLGPIYVIPRTTSVVYEIAVNPLVSEGANTKLILFGFSTIFIVLTILLSWNTTKFVDRLGKMITPVFAILLLAIIMKSVITPMGSIGAPQENYLSGIFLKGFTQGYYTMDVLAAFVFGGIFIKSIGALGIKSEKVVSSLFIKAGLITIIGLILLQVSMAWIGASSVDSIGLKDNGGEVLAQSASVLFGQVGIYMIGTVIFLTGITTNVACLAAVSEYFERIVPSVSYKVWLLVFALLSLIITNFGLNTILTMASPILLLLYPIAIALIALVLFNNLFNGYQSVYVSTIIGVGMIAVLDALKEANIFPETIDAVFGFIPLFENGAGWIVTGIVGAVIGFIISKVKNERAALIQESVTNVRVE</sequence>
<feature type="transmembrane region" description="Helical" evidence="9">
    <location>
        <begin position="41"/>
        <end position="64"/>
    </location>
</feature>
<keyword evidence="3 9" id="KW-0813">Transport</keyword>
<evidence type="ECO:0000256" key="3">
    <source>
        <dbReference type="ARBA" id="ARBA00022448"/>
    </source>
</evidence>
<gene>
    <name evidence="10" type="ORF">BI350_11985</name>
</gene>
<keyword evidence="4" id="KW-1003">Cell membrane</keyword>
<evidence type="ECO:0000313" key="10">
    <source>
        <dbReference type="EMBL" id="AOV08180.1"/>
    </source>
</evidence>
<dbReference type="GO" id="GO:0015188">
    <property type="term" value="F:L-isoleucine transmembrane transporter activity"/>
    <property type="evidence" value="ECO:0007669"/>
    <property type="project" value="TreeGrafter"/>
</dbReference>
<evidence type="ECO:0000256" key="8">
    <source>
        <dbReference type="ARBA" id="ARBA00023136"/>
    </source>
</evidence>
<dbReference type="GO" id="GO:0005304">
    <property type="term" value="F:L-valine transmembrane transporter activity"/>
    <property type="evidence" value="ECO:0007669"/>
    <property type="project" value="TreeGrafter"/>
</dbReference>
<dbReference type="InterPro" id="IPR004685">
    <property type="entry name" value="Brnchd-chn_aa_trnsp_Livcs"/>
</dbReference>
<keyword evidence="5 9" id="KW-0812">Transmembrane</keyword>
<dbReference type="GO" id="GO:0015190">
    <property type="term" value="F:L-leucine transmembrane transporter activity"/>
    <property type="evidence" value="ECO:0007669"/>
    <property type="project" value="TreeGrafter"/>
</dbReference>
<feature type="transmembrane region" description="Helical" evidence="9">
    <location>
        <begin position="282"/>
        <end position="307"/>
    </location>
</feature>
<dbReference type="GO" id="GO:0005886">
    <property type="term" value="C:plasma membrane"/>
    <property type="evidence" value="ECO:0007669"/>
    <property type="project" value="UniProtKB-SubCell"/>
</dbReference>
<dbReference type="KEGG" id="surl:BI350_11985"/>
<evidence type="ECO:0000256" key="2">
    <source>
        <dbReference type="ARBA" id="ARBA00008540"/>
    </source>
</evidence>
<feature type="transmembrane region" description="Helical" evidence="9">
    <location>
        <begin position="402"/>
        <end position="430"/>
    </location>
</feature>
<dbReference type="PANTHER" id="PTHR30588:SF0">
    <property type="entry name" value="BRANCHED-CHAIN AMINO ACID PERMEASE BRNQ"/>
    <property type="match status" value="1"/>
</dbReference>
<feature type="transmembrane region" description="Helical" evidence="9">
    <location>
        <begin position="152"/>
        <end position="176"/>
    </location>
</feature>
<dbReference type="GO" id="GO:0015818">
    <property type="term" value="P:isoleucine transport"/>
    <property type="evidence" value="ECO:0007669"/>
    <property type="project" value="TreeGrafter"/>
</dbReference>
<dbReference type="NCBIfam" id="TIGR00796">
    <property type="entry name" value="livcs"/>
    <property type="match status" value="1"/>
</dbReference>
<reference evidence="10 11" key="1">
    <citation type="submission" date="2016-09" db="EMBL/GenBank/DDBJ databases">
        <title>Complete genome sequence of the Lysinibacillus sphaericus LMG 22257, a specie of Bacillus with ureolytic activity that can effectively biodeposit calcium carbonate.</title>
        <authorList>
            <person name="Yan W."/>
        </authorList>
    </citation>
    <scope>NUCLEOTIDE SEQUENCE [LARGE SCALE GENOMIC DNA]</scope>
    <source>
        <strain evidence="10 11">LMG 22257</strain>
    </source>
</reference>
<evidence type="ECO:0000313" key="11">
    <source>
        <dbReference type="Proteomes" id="UP000185746"/>
    </source>
</evidence>
<dbReference type="AlphaFoldDB" id="A0A1D8JHJ0"/>
<dbReference type="Pfam" id="PF05525">
    <property type="entry name" value="Branch_AA_trans"/>
    <property type="match status" value="1"/>
</dbReference>
<feature type="transmembrane region" description="Helical" evidence="9">
    <location>
        <begin position="76"/>
        <end position="98"/>
    </location>
</feature>
<organism evidence="10 11">
    <name type="scientific">Sporosarcina ureilytica</name>
    <dbReference type="NCBI Taxonomy" id="298596"/>
    <lineage>
        <taxon>Bacteria</taxon>
        <taxon>Bacillati</taxon>
        <taxon>Bacillota</taxon>
        <taxon>Bacilli</taxon>
        <taxon>Bacillales</taxon>
        <taxon>Caryophanaceae</taxon>
        <taxon>Sporosarcina</taxon>
    </lineage>
</organism>
<feature type="transmembrane region" description="Helical" evidence="9">
    <location>
        <begin position="230"/>
        <end position="253"/>
    </location>
</feature>
<feature type="transmembrane region" description="Helical" evidence="9">
    <location>
        <begin position="196"/>
        <end position="218"/>
    </location>
</feature>
<keyword evidence="6 9" id="KW-0029">Amino-acid transport</keyword>
<evidence type="ECO:0000256" key="5">
    <source>
        <dbReference type="ARBA" id="ARBA00022692"/>
    </source>
</evidence>
<feature type="transmembrane region" description="Helical" evidence="9">
    <location>
        <begin position="346"/>
        <end position="366"/>
    </location>
</feature>
<evidence type="ECO:0000256" key="6">
    <source>
        <dbReference type="ARBA" id="ARBA00022970"/>
    </source>
</evidence>
<accession>A0A1D8JHJ0</accession>
<evidence type="ECO:0000256" key="7">
    <source>
        <dbReference type="ARBA" id="ARBA00022989"/>
    </source>
</evidence>
<comment type="similarity">
    <text evidence="2 9">Belongs to the branched chain amino acid transporter family.</text>
</comment>
<keyword evidence="7 9" id="KW-1133">Transmembrane helix</keyword>
<comment type="subcellular location">
    <subcellularLocation>
        <location evidence="1 9">Cell membrane</location>
        <topology evidence="1 9">Multi-pass membrane protein</topology>
    </subcellularLocation>
</comment>
<dbReference type="GO" id="GO:0015820">
    <property type="term" value="P:L-leucine transport"/>
    <property type="evidence" value="ECO:0007669"/>
    <property type="project" value="TreeGrafter"/>
</dbReference>
<name>A0A1D8JHJ0_9BACL</name>
<feature type="transmembrane region" description="Helical" evidence="9">
    <location>
        <begin position="319"/>
        <end position="340"/>
    </location>
</feature>
<feature type="transmembrane region" description="Helical" evidence="9">
    <location>
        <begin position="373"/>
        <end position="390"/>
    </location>
</feature>
<dbReference type="PANTHER" id="PTHR30588">
    <property type="entry name" value="BRANCHED-CHAIN AMINO ACID TRANSPORT SYSTEM 2 CARRIER PROTEIN"/>
    <property type="match status" value="1"/>
</dbReference>
<dbReference type="RefSeq" id="WP_075528332.1">
    <property type="nucleotide sequence ID" value="NZ_CP017560.1"/>
</dbReference>
<proteinExistence type="inferred from homology"/>
<keyword evidence="8 9" id="KW-0472">Membrane</keyword>
<feature type="transmembrane region" description="Helical" evidence="9">
    <location>
        <begin position="118"/>
        <end position="140"/>
    </location>
</feature>
<keyword evidence="11" id="KW-1185">Reference proteome</keyword>
<comment type="function">
    <text evidence="9">Component of the transport system for branched-chain amino acids.</text>
</comment>
<dbReference type="Proteomes" id="UP000185746">
    <property type="component" value="Chromosome"/>
</dbReference>
<protein>
    <recommendedName>
        <fullName evidence="9">Branched-chain amino acid transport system carrier protein</fullName>
    </recommendedName>
</protein>